<evidence type="ECO:0000313" key="11">
    <source>
        <dbReference type="Proteomes" id="UP000183685"/>
    </source>
</evidence>
<dbReference type="GO" id="GO:0016020">
    <property type="term" value="C:membrane"/>
    <property type="evidence" value="ECO:0007669"/>
    <property type="project" value="UniProtKB-SubCell"/>
</dbReference>
<evidence type="ECO:0000256" key="4">
    <source>
        <dbReference type="ARBA" id="ARBA00019078"/>
    </source>
</evidence>
<proteinExistence type="predicted"/>
<dbReference type="RefSeq" id="WP_068308620.1">
    <property type="nucleotide sequence ID" value="NZ_FNAK01000001.1"/>
</dbReference>
<evidence type="ECO:0000313" key="10">
    <source>
        <dbReference type="EMBL" id="SDD32044.1"/>
    </source>
</evidence>
<evidence type="ECO:0000256" key="3">
    <source>
        <dbReference type="ARBA" id="ARBA00004856"/>
    </source>
</evidence>
<name>A0A1G6TT06_9PROT</name>
<feature type="transmembrane region" description="Helical" evidence="8">
    <location>
        <begin position="60"/>
        <end position="78"/>
    </location>
</feature>
<evidence type="ECO:0000256" key="6">
    <source>
        <dbReference type="ARBA" id="ARBA00022989"/>
    </source>
</evidence>
<dbReference type="AlphaFoldDB" id="A0A1G6TT06"/>
<gene>
    <name evidence="10" type="ORF">SAMN04488071_0341</name>
</gene>
<feature type="transmembrane region" description="Helical" evidence="8">
    <location>
        <begin position="20"/>
        <end position="40"/>
    </location>
</feature>
<comment type="subcellular location">
    <subcellularLocation>
        <location evidence="2">Membrane</location>
        <topology evidence="2">Multi-pass membrane protein</topology>
    </subcellularLocation>
</comment>
<dbReference type="GO" id="GO:0030416">
    <property type="term" value="P:methylamine metabolic process"/>
    <property type="evidence" value="ECO:0007669"/>
    <property type="project" value="InterPro"/>
</dbReference>
<evidence type="ECO:0000256" key="2">
    <source>
        <dbReference type="ARBA" id="ARBA00004141"/>
    </source>
</evidence>
<dbReference type="Pfam" id="PF07291">
    <property type="entry name" value="MauE"/>
    <property type="match status" value="1"/>
</dbReference>
<evidence type="ECO:0000256" key="1">
    <source>
        <dbReference type="ARBA" id="ARBA00003475"/>
    </source>
</evidence>
<comment type="pathway">
    <text evidence="3">One-carbon metabolism; methylamine degradation.</text>
</comment>
<feature type="transmembrane region" description="Helical" evidence="8">
    <location>
        <begin position="114"/>
        <end position="133"/>
    </location>
</feature>
<reference evidence="10 11" key="1">
    <citation type="submission" date="2016-10" db="EMBL/GenBank/DDBJ databases">
        <authorList>
            <person name="de Groot N.N."/>
        </authorList>
    </citation>
    <scope>NUCLEOTIDE SEQUENCE [LARGE SCALE GENOMIC DNA]</scope>
    <source>
        <strain evidence="10 11">CGMCC 1.9109</strain>
    </source>
</reference>
<accession>A0A1G6TT06</accession>
<feature type="transmembrane region" description="Helical" evidence="8">
    <location>
        <begin position="85"/>
        <end position="102"/>
    </location>
</feature>
<comment type="function">
    <text evidence="1">May be specifically involved in the processing, transport, and/or maturation of the MADH beta-subunit.</text>
</comment>
<protein>
    <recommendedName>
        <fullName evidence="4">Methylamine utilization protein MauE</fullName>
    </recommendedName>
</protein>
<evidence type="ECO:0000256" key="8">
    <source>
        <dbReference type="SAM" id="Phobius"/>
    </source>
</evidence>
<evidence type="ECO:0000256" key="5">
    <source>
        <dbReference type="ARBA" id="ARBA00022692"/>
    </source>
</evidence>
<feature type="domain" description="Methylamine utilisation protein MauE" evidence="9">
    <location>
        <begin position="10"/>
        <end position="107"/>
    </location>
</feature>
<dbReference type="OrthoDB" id="9256013at2"/>
<dbReference type="EMBL" id="FNAK01000001">
    <property type="protein sequence ID" value="SDD32044.1"/>
    <property type="molecule type" value="Genomic_DNA"/>
</dbReference>
<evidence type="ECO:0000259" key="9">
    <source>
        <dbReference type="Pfam" id="PF07291"/>
    </source>
</evidence>
<sequence length="147" mass="16370">MINRTTLQAIEQVSRLTMAVILLTAGTSKFFSAGGFKAYYSGLFQGDLRIQIPAPMIDGYLTVIPFIEVMLGACLLVARFKPVSIYAWYGFMLSLLVGHYILQEWSSVNQMLDYMFLGMICHALPTGSPVSLLSDLKSAWSQTEKNE</sequence>
<dbReference type="InterPro" id="IPR009908">
    <property type="entry name" value="Methylamine_util_MauE"/>
</dbReference>
<organism evidence="10 11">
    <name type="scientific">Kordiimonas lacus</name>
    <dbReference type="NCBI Taxonomy" id="637679"/>
    <lineage>
        <taxon>Bacteria</taxon>
        <taxon>Pseudomonadati</taxon>
        <taxon>Pseudomonadota</taxon>
        <taxon>Alphaproteobacteria</taxon>
        <taxon>Kordiimonadales</taxon>
        <taxon>Kordiimonadaceae</taxon>
        <taxon>Kordiimonas</taxon>
    </lineage>
</organism>
<dbReference type="Proteomes" id="UP000183685">
    <property type="component" value="Unassembled WGS sequence"/>
</dbReference>
<keyword evidence="7 8" id="KW-0472">Membrane</keyword>
<keyword evidence="6 8" id="KW-1133">Transmembrane helix</keyword>
<evidence type="ECO:0000256" key="7">
    <source>
        <dbReference type="ARBA" id="ARBA00023136"/>
    </source>
</evidence>
<keyword evidence="11" id="KW-1185">Reference proteome</keyword>
<keyword evidence="5 8" id="KW-0812">Transmembrane</keyword>